<name>A0A1W6Z977_9BORD</name>
<sequence length="176" mass="19312">MRTPDPYTNAYVVRRLDAGDAAAYRALRLEGLQHHPEAFGASWEEEQAHDAPWFAARLEEGLVLGACAADGALAGAVGMYVPAAAKQRHKGVLWGMYVRPQARGSGVARALLDELLRMASGHVEELRLTVTADNEAARRLYVAAGFVEYAREPRALRVGQRYYDEIGMARMVGRAD</sequence>
<dbReference type="OrthoDB" id="9799092at2"/>
<dbReference type="InterPro" id="IPR000182">
    <property type="entry name" value="GNAT_dom"/>
</dbReference>
<reference evidence="2 3" key="1">
    <citation type="submission" date="2017-05" db="EMBL/GenBank/DDBJ databases">
        <title>Complete and WGS of Bordetella genogroups.</title>
        <authorList>
            <person name="Spilker T."/>
            <person name="LiPuma J."/>
        </authorList>
    </citation>
    <scope>NUCLEOTIDE SEQUENCE [LARGE SCALE GENOMIC DNA]</scope>
    <source>
        <strain evidence="2 3">AU7206</strain>
    </source>
</reference>
<dbReference type="SUPFAM" id="SSF55729">
    <property type="entry name" value="Acyl-CoA N-acyltransferases (Nat)"/>
    <property type="match status" value="1"/>
</dbReference>
<dbReference type="KEGG" id="bgm:CAL15_05380"/>
<evidence type="ECO:0000313" key="3">
    <source>
        <dbReference type="Proteomes" id="UP000194161"/>
    </source>
</evidence>
<dbReference type="Pfam" id="PF00583">
    <property type="entry name" value="Acetyltransf_1"/>
    <property type="match status" value="1"/>
</dbReference>
<protein>
    <submittedName>
        <fullName evidence="2">GNAT family N-acetyltransferase</fullName>
    </submittedName>
</protein>
<dbReference type="Gene3D" id="3.40.630.30">
    <property type="match status" value="1"/>
</dbReference>
<keyword evidence="2" id="KW-0808">Transferase</keyword>
<accession>A0A1W6Z977</accession>
<dbReference type="AlphaFoldDB" id="A0A1W6Z977"/>
<feature type="domain" description="N-acetyltransferase" evidence="1">
    <location>
        <begin position="11"/>
        <end position="173"/>
    </location>
</feature>
<evidence type="ECO:0000313" key="2">
    <source>
        <dbReference type="EMBL" id="ARP93867.1"/>
    </source>
</evidence>
<evidence type="ECO:0000259" key="1">
    <source>
        <dbReference type="PROSITE" id="PS51186"/>
    </source>
</evidence>
<dbReference type="Proteomes" id="UP000194161">
    <property type="component" value="Chromosome"/>
</dbReference>
<dbReference type="GO" id="GO:0016747">
    <property type="term" value="F:acyltransferase activity, transferring groups other than amino-acyl groups"/>
    <property type="evidence" value="ECO:0007669"/>
    <property type="project" value="InterPro"/>
</dbReference>
<keyword evidence="3" id="KW-1185">Reference proteome</keyword>
<dbReference type="PANTHER" id="PTHR43072:SF60">
    <property type="entry name" value="L-2,4-DIAMINOBUTYRIC ACID ACETYLTRANSFERASE"/>
    <property type="match status" value="1"/>
</dbReference>
<dbReference type="InterPro" id="IPR016181">
    <property type="entry name" value="Acyl_CoA_acyltransferase"/>
</dbReference>
<organism evidence="2 3">
    <name type="scientific">Bordetella genomosp. 13</name>
    <dbReference type="NCBI Taxonomy" id="463040"/>
    <lineage>
        <taxon>Bacteria</taxon>
        <taxon>Pseudomonadati</taxon>
        <taxon>Pseudomonadota</taxon>
        <taxon>Betaproteobacteria</taxon>
        <taxon>Burkholderiales</taxon>
        <taxon>Alcaligenaceae</taxon>
        <taxon>Bordetella</taxon>
    </lineage>
</organism>
<gene>
    <name evidence="2" type="ORF">CAL15_05380</name>
</gene>
<dbReference type="PANTHER" id="PTHR43072">
    <property type="entry name" value="N-ACETYLTRANSFERASE"/>
    <property type="match status" value="1"/>
</dbReference>
<dbReference type="STRING" id="463040.CAL15_05380"/>
<dbReference type="RefSeq" id="WP_086077640.1">
    <property type="nucleotide sequence ID" value="NZ_CP021111.1"/>
</dbReference>
<dbReference type="CDD" id="cd04301">
    <property type="entry name" value="NAT_SF"/>
    <property type="match status" value="1"/>
</dbReference>
<dbReference type="PROSITE" id="PS51186">
    <property type="entry name" value="GNAT"/>
    <property type="match status" value="1"/>
</dbReference>
<proteinExistence type="predicted"/>
<dbReference type="EMBL" id="CP021111">
    <property type="protein sequence ID" value="ARP93867.1"/>
    <property type="molecule type" value="Genomic_DNA"/>
</dbReference>